<evidence type="ECO:0000256" key="1">
    <source>
        <dbReference type="SAM" id="MobiDB-lite"/>
    </source>
</evidence>
<feature type="region of interest" description="Disordered" evidence="1">
    <location>
        <begin position="1"/>
        <end position="27"/>
    </location>
</feature>
<organism evidence="2 3">
    <name type="scientific">Paramecium octaurelia</name>
    <dbReference type="NCBI Taxonomy" id="43137"/>
    <lineage>
        <taxon>Eukaryota</taxon>
        <taxon>Sar</taxon>
        <taxon>Alveolata</taxon>
        <taxon>Ciliophora</taxon>
        <taxon>Intramacronucleata</taxon>
        <taxon>Oligohymenophorea</taxon>
        <taxon>Peniculida</taxon>
        <taxon>Parameciidae</taxon>
        <taxon>Paramecium</taxon>
    </lineage>
</organism>
<dbReference type="EMBL" id="CAJJDP010000076">
    <property type="protein sequence ID" value="CAD8181673.1"/>
    <property type="molecule type" value="Genomic_DNA"/>
</dbReference>
<reference evidence="2" key="1">
    <citation type="submission" date="2021-01" db="EMBL/GenBank/DDBJ databases">
        <authorList>
            <consortium name="Genoscope - CEA"/>
            <person name="William W."/>
        </authorList>
    </citation>
    <scope>NUCLEOTIDE SEQUENCE</scope>
</reference>
<accession>A0A8S1VZ04</accession>
<dbReference type="AlphaFoldDB" id="A0A8S1VZ04"/>
<dbReference type="OrthoDB" id="10319518at2759"/>
<comment type="caution">
    <text evidence="2">The sequence shown here is derived from an EMBL/GenBank/DDBJ whole genome shotgun (WGS) entry which is preliminary data.</text>
</comment>
<feature type="compositionally biased region" description="Polar residues" evidence="1">
    <location>
        <begin position="1"/>
        <end position="10"/>
    </location>
</feature>
<evidence type="ECO:0000313" key="2">
    <source>
        <dbReference type="EMBL" id="CAD8181673.1"/>
    </source>
</evidence>
<dbReference type="Proteomes" id="UP000683925">
    <property type="component" value="Unassembled WGS sequence"/>
</dbReference>
<gene>
    <name evidence="2" type="ORF">POCTA_138.1.T0770162</name>
</gene>
<keyword evidence="3" id="KW-1185">Reference proteome</keyword>
<sequence length="335" mass="39412">MAQKSQNSSLIDDEQSQKVYDYNDSRSQDLYKQIPNTHKKIKKYSAKRKSCNWGSGRPSKNEKSDLEIQKNQLLLKEVLSNLWFGTDISLQLITYLCKMGNMIPKVVTGIPASKNKKDFMKYDIDTNKDIKTYQSHQEKKKYSNSLKKDLKDKHKMLLEYLQYSEDTTYLFLGDNKNCQDKLYLGNYIMEKETKIGLEVVIKNLSPKFVPTYKFLVQDYYQNNNVNFEILVDNILNNLIENQQNHKMIFDRQLIYELTKDDINLINQIESKPSMADFHMYQNTSIRKLNFQSNTFNDEVEEINRTSPWIRQFIGGFIEILQNCGKNTQANKTLSE</sequence>
<name>A0A8S1VZ04_PAROT</name>
<dbReference type="OMA" id="LEYLQYS"/>
<evidence type="ECO:0000313" key="3">
    <source>
        <dbReference type="Proteomes" id="UP000683925"/>
    </source>
</evidence>
<proteinExistence type="predicted"/>
<protein>
    <submittedName>
        <fullName evidence="2">Uncharacterized protein</fullName>
    </submittedName>
</protein>
<feature type="region of interest" description="Disordered" evidence="1">
    <location>
        <begin position="45"/>
        <end position="65"/>
    </location>
</feature>